<dbReference type="STRING" id="716541.ECL_00375"/>
<dbReference type="eggNOG" id="COG2197">
    <property type="taxonomic scope" value="Bacteria"/>
</dbReference>
<dbReference type="AlphaFoldDB" id="A0A0H3CFL2"/>
<reference evidence="1 2" key="1">
    <citation type="journal article" date="2010" name="J. Bacteriol.">
        <title>Complete genome sequence of Enterobacter cloacae subsp. cloacae type strain ATCC 13047.</title>
        <authorList>
            <person name="Ren Y."/>
            <person name="Ren Y."/>
            <person name="Zhou Z."/>
            <person name="Guo X."/>
            <person name="Li Y."/>
            <person name="Feng L."/>
            <person name="Wang L."/>
        </authorList>
    </citation>
    <scope>NUCLEOTIDE SEQUENCE [LARGE SCALE GENOMIC DNA]</scope>
    <source>
        <strain evidence="2">ATCC 13047 / DSM 30054 / NBRC 13535 / NCTC 10005 / WDCM 00083 / NCDC 279-56</strain>
    </source>
</reference>
<dbReference type="Proteomes" id="UP000002363">
    <property type="component" value="Chromosome"/>
</dbReference>
<dbReference type="HOGENOM" id="CLU_1233614_0_0_6"/>
<dbReference type="EMBL" id="CP001918">
    <property type="protein sequence ID" value="ADF59941.1"/>
    <property type="molecule type" value="Genomic_DNA"/>
</dbReference>
<evidence type="ECO:0000313" key="1">
    <source>
        <dbReference type="EMBL" id="ADF59941.1"/>
    </source>
</evidence>
<dbReference type="SUPFAM" id="SSF46894">
    <property type="entry name" value="C-terminal effector domain of the bipartite response regulators"/>
    <property type="match status" value="1"/>
</dbReference>
<evidence type="ECO:0000313" key="2">
    <source>
        <dbReference type="Proteomes" id="UP000002363"/>
    </source>
</evidence>
<dbReference type="InterPro" id="IPR016032">
    <property type="entry name" value="Sig_transdc_resp-reg_C-effctor"/>
</dbReference>
<dbReference type="KEGG" id="enc:ECL_00375"/>
<name>A0A0H3CFL2_ENTCC</name>
<organism evidence="1 2">
    <name type="scientific">Enterobacter cloacae subsp. cloacae (strain ATCC 13047 / DSM 30054 / NBRC 13535 / NCTC 10005 / WDCM 00083 / NCDC 279-56)</name>
    <dbReference type="NCBI Taxonomy" id="716541"/>
    <lineage>
        <taxon>Bacteria</taxon>
        <taxon>Pseudomonadati</taxon>
        <taxon>Pseudomonadota</taxon>
        <taxon>Gammaproteobacteria</taxon>
        <taxon>Enterobacterales</taxon>
        <taxon>Enterobacteriaceae</taxon>
        <taxon>Enterobacter</taxon>
        <taxon>Enterobacter cloacae complex</taxon>
    </lineage>
</organism>
<keyword evidence="2" id="KW-1185">Reference proteome</keyword>
<sequence length="219" mass="25989">MRYQFFLYDKNIFYSQGIKMVITSLLAEQADVLYSLTDDYDQLLVQLQRQVNDEGCMWILCDLDSLPRERLHTLQLMKEFYQQENKNLIILLSKHNMPLFFALYSLLPTAHWLLKTENMESITPFFQRLLDKTRQGCCFSASLVNYTKKKLYDRSVEPTISGSEWWLMEELFKGKSLSQISDEVNVDIRRLSYIKRHLMKRLNIRSNIALFSAFRGIMP</sequence>
<dbReference type="OrthoDB" id="6577024at2"/>
<dbReference type="GO" id="GO:0003677">
    <property type="term" value="F:DNA binding"/>
    <property type="evidence" value="ECO:0007669"/>
    <property type="project" value="InterPro"/>
</dbReference>
<accession>A0A0H3CFL2</accession>
<dbReference type="PATRIC" id="fig|716541.4.peg.660"/>
<proteinExistence type="predicted"/>
<dbReference type="GO" id="GO:0006355">
    <property type="term" value="P:regulation of DNA-templated transcription"/>
    <property type="evidence" value="ECO:0007669"/>
    <property type="project" value="InterPro"/>
</dbReference>
<dbReference type="EnsemblBacteria" id="ADF59941">
    <property type="protein sequence ID" value="ADF59941"/>
    <property type="gene ID" value="ECL_00375"/>
</dbReference>
<protein>
    <recommendedName>
        <fullName evidence="3">DNA-binding response regulator</fullName>
    </recommendedName>
</protein>
<gene>
    <name evidence="1" type="ordered locus">ECL_00375</name>
</gene>
<evidence type="ECO:0008006" key="3">
    <source>
        <dbReference type="Google" id="ProtNLM"/>
    </source>
</evidence>
<dbReference type="RefSeq" id="WP_013095126.1">
    <property type="nucleotide sequence ID" value="NC_014121.1"/>
</dbReference>